<keyword evidence="2" id="KW-1185">Reference proteome</keyword>
<evidence type="ECO:0000313" key="1">
    <source>
        <dbReference type="EMBL" id="KAK3223304.1"/>
    </source>
</evidence>
<comment type="caution">
    <text evidence="1">The sequence shown here is derived from an EMBL/GenBank/DDBJ whole genome shotgun (WGS) entry which is preliminary data.</text>
</comment>
<protein>
    <submittedName>
        <fullName evidence="1">Uncharacterized protein</fullName>
    </submittedName>
</protein>
<sequence length="110" mass="12047">MTISLSELQMILSTVSSFSWISGKEVTSEMTHRHWSVNQGSDNSLTAIIPDGAIVAIQDVNQHTYFTVEGKERKYTLVGAIHYSLVEKGHFSGSSTINRGDGSHQFCGSL</sequence>
<name>A0AAE0ATM0_9ROSI</name>
<dbReference type="Proteomes" id="UP001281410">
    <property type="component" value="Unassembled WGS sequence"/>
</dbReference>
<proteinExistence type="predicted"/>
<organism evidence="1 2">
    <name type="scientific">Dipteronia sinensis</name>
    <dbReference type="NCBI Taxonomy" id="43782"/>
    <lineage>
        <taxon>Eukaryota</taxon>
        <taxon>Viridiplantae</taxon>
        <taxon>Streptophyta</taxon>
        <taxon>Embryophyta</taxon>
        <taxon>Tracheophyta</taxon>
        <taxon>Spermatophyta</taxon>
        <taxon>Magnoliopsida</taxon>
        <taxon>eudicotyledons</taxon>
        <taxon>Gunneridae</taxon>
        <taxon>Pentapetalae</taxon>
        <taxon>rosids</taxon>
        <taxon>malvids</taxon>
        <taxon>Sapindales</taxon>
        <taxon>Sapindaceae</taxon>
        <taxon>Hippocastanoideae</taxon>
        <taxon>Acereae</taxon>
        <taxon>Dipteronia</taxon>
    </lineage>
</organism>
<evidence type="ECO:0000313" key="2">
    <source>
        <dbReference type="Proteomes" id="UP001281410"/>
    </source>
</evidence>
<dbReference type="EMBL" id="JANJYJ010000003">
    <property type="protein sequence ID" value="KAK3223304.1"/>
    <property type="molecule type" value="Genomic_DNA"/>
</dbReference>
<gene>
    <name evidence="1" type="ORF">Dsin_010329</name>
</gene>
<reference evidence="1" key="1">
    <citation type="journal article" date="2023" name="Plant J.">
        <title>Genome sequences and population genomics provide insights into the demographic history, inbreeding, and mutation load of two 'living fossil' tree species of Dipteronia.</title>
        <authorList>
            <person name="Feng Y."/>
            <person name="Comes H.P."/>
            <person name="Chen J."/>
            <person name="Zhu S."/>
            <person name="Lu R."/>
            <person name="Zhang X."/>
            <person name="Li P."/>
            <person name="Qiu J."/>
            <person name="Olsen K.M."/>
            <person name="Qiu Y."/>
        </authorList>
    </citation>
    <scope>NUCLEOTIDE SEQUENCE</scope>
    <source>
        <strain evidence="1">NBL</strain>
    </source>
</reference>
<dbReference type="AlphaFoldDB" id="A0AAE0ATM0"/>
<accession>A0AAE0ATM0</accession>